<evidence type="ECO:0000256" key="1">
    <source>
        <dbReference type="PROSITE-ProRule" id="PRU00339"/>
    </source>
</evidence>
<dbReference type="PANTHER" id="PTHR10098">
    <property type="entry name" value="RAPSYN-RELATED"/>
    <property type="match status" value="1"/>
</dbReference>
<gene>
    <name evidence="2" type="ORF">AMD02_09740</name>
</gene>
<name>A0A0M0KJZ5_ALKHA</name>
<organism evidence="2">
    <name type="scientific">Halalkalibacterium halodurans</name>
    <name type="common">Bacillus halodurans</name>
    <dbReference type="NCBI Taxonomy" id="86665"/>
    <lineage>
        <taxon>Bacteria</taxon>
        <taxon>Bacillati</taxon>
        <taxon>Bacillota</taxon>
        <taxon>Bacilli</taxon>
        <taxon>Bacillales</taxon>
        <taxon>Bacillaceae</taxon>
        <taxon>Halalkalibacterium (ex Joshi et al. 2022)</taxon>
    </lineage>
</organism>
<accession>A0A0M0KJZ5</accession>
<keyword evidence="1" id="KW-0802">TPR repeat</keyword>
<reference evidence="2" key="1">
    <citation type="submission" date="2015-08" db="EMBL/GenBank/DDBJ databases">
        <title>Complete DNA Sequence of Pseudomonas syringae pv. actinidiae, the Causal Agent of Kiwifruit Canker Disease.</title>
        <authorList>
            <person name="Rikkerink E.H.A."/>
            <person name="Fineran P.C."/>
        </authorList>
    </citation>
    <scope>NUCLEOTIDE SEQUENCE</scope>
    <source>
        <strain evidence="2">DSM 13666</strain>
    </source>
</reference>
<dbReference type="Pfam" id="PF18801">
    <property type="entry name" value="RapH_N"/>
    <property type="match status" value="1"/>
</dbReference>
<protein>
    <submittedName>
        <fullName evidence="2">Uncharacterized protein</fullName>
    </submittedName>
</protein>
<dbReference type="EMBL" id="LILD01000001">
    <property type="protein sequence ID" value="KOO39100.1"/>
    <property type="molecule type" value="Genomic_DNA"/>
</dbReference>
<proteinExistence type="predicted"/>
<dbReference type="InterPro" id="IPR019734">
    <property type="entry name" value="TPR_rpt"/>
</dbReference>
<comment type="caution">
    <text evidence="2">The sequence shown here is derived from an EMBL/GenBank/DDBJ whole genome shotgun (WGS) entry which is preliminary data.</text>
</comment>
<evidence type="ECO:0000313" key="2">
    <source>
        <dbReference type="EMBL" id="KOO39100.1"/>
    </source>
</evidence>
<dbReference type="SMART" id="SM00028">
    <property type="entry name" value="TPR"/>
    <property type="match status" value="5"/>
</dbReference>
<feature type="repeat" description="TPR" evidence="1">
    <location>
        <begin position="220"/>
        <end position="253"/>
    </location>
</feature>
<sequence>MKEGQLLPEQIAHQEVANSLNEWYGAILKRDKWTATQLRKEIEDSLPYMTKNQNILLYFNLIESRHKLLMEEYDDSGKILGNIETIKALEQVTDEVIQYYYYFFSGVYEFYQKKYIQAIRFYRQAEAIIDKIPDEIEVAEFHYQLAMAYYRIDQHFFSINHAEQALQLFKCQQGYVEKEIYCEMIIGANKLDMRNYTECEKHYQNALRKSIQAGFTFSESLAYFNLGLCYGRQHLYPTSAEYFKMALSIHEHKSSTVGMKSMFELAHVLYKDEKFEEAQEWHKKGLYEAEKGGEEEYKAKFIFIDGLYNTKDALSMELALDHLEDQKLWTDVAELTLDAAFHHKKKGDTLLSSHYFEKAHYARDQIIRLMEGLN</sequence>
<dbReference type="PATRIC" id="fig|136160.3.peg.2321"/>
<dbReference type="PANTHER" id="PTHR10098:SF108">
    <property type="entry name" value="TETRATRICOPEPTIDE REPEAT PROTEIN 28"/>
    <property type="match status" value="1"/>
</dbReference>
<dbReference type="PROSITE" id="PS50005">
    <property type="entry name" value="TPR"/>
    <property type="match status" value="1"/>
</dbReference>
<dbReference type="Gene3D" id="1.25.40.10">
    <property type="entry name" value="Tetratricopeptide repeat domain"/>
    <property type="match status" value="1"/>
</dbReference>
<dbReference type="SUPFAM" id="SSF48452">
    <property type="entry name" value="TPR-like"/>
    <property type="match status" value="1"/>
</dbReference>
<dbReference type="InterPro" id="IPR011990">
    <property type="entry name" value="TPR-like_helical_dom_sf"/>
</dbReference>
<dbReference type="AlphaFoldDB" id="A0A0M0KJZ5"/>